<dbReference type="EMBL" id="LAZR01028425">
    <property type="protein sequence ID" value="KKL62650.1"/>
    <property type="molecule type" value="Genomic_DNA"/>
</dbReference>
<accession>A0A0F9FZ52</accession>
<gene>
    <name evidence="1" type="ORF">LCGC14_2183080</name>
</gene>
<sequence>MPQIIHLNLDGDEAFKDLADKMDQVIHLTGPFTIAALERGMTSGAPSVALRFDLPDGRVVIQETSVRSLLAAAATIQARFAGQLHQ</sequence>
<organism evidence="1">
    <name type="scientific">marine sediment metagenome</name>
    <dbReference type="NCBI Taxonomy" id="412755"/>
    <lineage>
        <taxon>unclassified sequences</taxon>
        <taxon>metagenomes</taxon>
        <taxon>ecological metagenomes</taxon>
    </lineage>
</organism>
<comment type="caution">
    <text evidence="1">The sequence shown here is derived from an EMBL/GenBank/DDBJ whole genome shotgun (WGS) entry which is preliminary data.</text>
</comment>
<proteinExistence type="predicted"/>
<evidence type="ECO:0000313" key="1">
    <source>
        <dbReference type="EMBL" id="KKL62650.1"/>
    </source>
</evidence>
<protein>
    <submittedName>
        <fullName evidence="1">Uncharacterized protein</fullName>
    </submittedName>
</protein>
<name>A0A0F9FZ52_9ZZZZ</name>
<reference evidence="1" key="1">
    <citation type="journal article" date="2015" name="Nature">
        <title>Complex archaea that bridge the gap between prokaryotes and eukaryotes.</title>
        <authorList>
            <person name="Spang A."/>
            <person name="Saw J.H."/>
            <person name="Jorgensen S.L."/>
            <person name="Zaremba-Niedzwiedzka K."/>
            <person name="Martijn J."/>
            <person name="Lind A.E."/>
            <person name="van Eijk R."/>
            <person name="Schleper C."/>
            <person name="Guy L."/>
            <person name="Ettema T.J."/>
        </authorList>
    </citation>
    <scope>NUCLEOTIDE SEQUENCE</scope>
</reference>
<dbReference type="AlphaFoldDB" id="A0A0F9FZ52"/>